<comment type="similarity">
    <text evidence="1">Belongs to the universal ribosomal protein uL4 family.</text>
</comment>
<name>A0A8D0KWL1_STROC</name>
<dbReference type="InterPro" id="IPR023574">
    <property type="entry name" value="Ribosomal_uL4_dom_sf"/>
</dbReference>
<accession>A0A8D0KWL1</accession>
<evidence type="ECO:0000256" key="3">
    <source>
        <dbReference type="ARBA" id="ARBA00023274"/>
    </source>
</evidence>
<keyword evidence="3" id="KW-0687">Ribonucleoprotein</keyword>
<proteinExistence type="inferred from homology"/>
<evidence type="ECO:0000256" key="2">
    <source>
        <dbReference type="ARBA" id="ARBA00022980"/>
    </source>
</evidence>
<dbReference type="GO" id="GO:0005840">
    <property type="term" value="C:ribosome"/>
    <property type="evidence" value="ECO:0007669"/>
    <property type="project" value="UniProtKB-KW"/>
</dbReference>
<protein>
    <submittedName>
        <fullName evidence="4">Uncharacterized protein</fullName>
    </submittedName>
</protein>
<organism evidence="4 5">
    <name type="scientific">Strix occidentalis caurina</name>
    <name type="common">northern spotted owl</name>
    <dbReference type="NCBI Taxonomy" id="311401"/>
    <lineage>
        <taxon>Eukaryota</taxon>
        <taxon>Metazoa</taxon>
        <taxon>Chordata</taxon>
        <taxon>Craniata</taxon>
        <taxon>Vertebrata</taxon>
        <taxon>Euteleostomi</taxon>
        <taxon>Archelosauria</taxon>
        <taxon>Archosauria</taxon>
        <taxon>Dinosauria</taxon>
        <taxon>Saurischia</taxon>
        <taxon>Theropoda</taxon>
        <taxon>Coelurosauria</taxon>
        <taxon>Aves</taxon>
        <taxon>Neognathae</taxon>
        <taxon>Neoaves</taxon>
        <taxon>Telluraves</taxon>
        <taxon>Strigiformes</taxon>
        <taxon>Strigidae</taxon>
        <taxon>Strix</taxon>
    </lineage>
</organism>
<dbReference type="AlphaFoldDB" id="A0A8D0KWL1"/>
<reference evidence="4" key="1">
    <citation type="submission" date="2025-08" db="UniProtKB">
        <authorList>
            <consortium name="Ensembl"/>
        </authorList>
    </citation>
    <scope>IDENTIFICATION</scope>
</reference>
<dbReference type="GO" id="GO:1990904">
    <property type="term" value="C:ribonucleoprotein complex"/>
    <property type="evidence" value="ECO:0007669"/>
    <property type="project" value="UniProtKB-KW"/>
</dbReference>
<keyword evidence="5" id="KW-1185">Reference proteome</keyword>
<dbReference type="InterPro" id="IPR013005">
    <property type="entry name" value="Ribosomal_uL4-like"/>
</dbReference>
<sequence>GTLGTSGTGTAWIRATGTVGWVSGAGDILGTSGVALSPSPVLRACSVPVPPHRSPVQAWVESLRHHDDERRGLTDLHPGVFAVRPRLDILHTVAMWQKNFKRI</sequence>
<dbReference type="PANTHER" id="PTHR10746">
    <property type="entry name" value="50S RIBOSOMAL PROTEIN L4"/>
    <property type="match status" value="1"/>
</dbReference>
<dbReference type="GO" id="GO:0003735">
    <property type="term" value="F:structural constituent of ribosome"/>
    <property type="evidence" value="ECO:0007669"/>
    <property type="project" value="InterPro"/>
</dbReference>
<dbReference type="PANTHER" id="PTHR10746:SF6">
    <property type="entry name" value="LARGE RIBOSOMAL SUBUNIT PROTEIN UL4M"/>
    <property type="match status" value="1"/>
</dbReference>
<dbReference type="Proteomes" id="UP000694551">
    <property type="component" value="Unplaced"/>
</dbReference>
<keyword evidence="2" id="KW-0689">Ribosomal protein</keyword>
<reference evidence="4" key="2">
    <citation type="submission" date="2025-09" db="UniProtKB">
        <authorList>
            <consortium name="Ensembl"/>
        </authorList>
    </citation>
    <scope>IDENTIFICATION</scope>
</reference>
<dbReference type="Ensembl" id="ENSSOCT00000014389.1">
    <property type="protein sequence ID" value="ENSSOCP00000014018.1"/>
    <property type="gene ID" value="ENSSOCG00000010614.1"/>
</dbReference>
<dbReference type="Gene3D" id="3.40.1370.10">
    <property type="match status" value="1"/>
</dbReference>
<evidence type="ECO:0000313" key="4">
    <source>
        <dbReference type="Ensembl" id="ENSSOCP00000014018.1"/>
    </source>
</evidence>
<evidence type="ECO:0000256" key="1">
    <source>
        <dbReference type="ARBA" id="ARBA00010528"/>
    </source>
</evidence>
<dbReference type="GO" id="GO:0006412">
    <property type="term" value="P:translation"/>
    <property type="evidence" value="ECO:0007669"/>
    <property type="project" value="InterPro"/>
</dbReference>
<evidence type="ECO:0000313" key="5">
    <source>
        <dbReference type="Proteomes" id="UP000694551"/>
    </source>
</evidence>